<evidence type="ECO:0000313" key="2">
    <source>
        <dbReference type="Proteomes" id="UP000823786"/>
    </source>
</evidence>
<keyword evidence="2" id="KW-1185">Reference proteome</keyword>
<evidence type="ECO:0000313" key="1">
    <source>
        <dbReference type="EMBL" id="MBP1860161.1"/>
    </source>
</evidence>
<gene>
    <name evidence="1" type="ORF">J2Z75_003682</name>
</gene>
<dbReference type="RefSeq" id="WP_209854152.1">
    <property type="nucleotide sequence ID" value="NZ_JAGGJV010000006.1"/>
</dbReference>
<reference evidence="1 2" key="1">
    <citation type="submission" date="2021-03" db="EMBL/GenBank/DDBJ databases">
        <title>Genomic Encyclopedia of Type Strains, Phase IV (KMG-IV): sequencing the most valuable type-strain genomes for metagenomic binning, comparative biology and taxonomic classification.</title>
        <authorList>
            <person name="Goeker M."/>
        </authorList>
    </citation>
    <scope>NUCLEOTIDE SEQUENCE [LARGE SCALE GENOMIC DNA]</scope>
    <source>
        <strain evidence="1 2">DSM 26427</strain>
    </source>
</reference>
<sequence length="59" mass="6308">MLAKFSYLAFGFVLGAALLLTLTMVNSNNTVLSKTSRLNGIDTPAHTTAPADFAMERFG</sequence>
<comment type="caution">
    <text evidence="1">The sequence shown here is derived from an EMBL/GenBank/DDBJ whole genome shotgun (WGS) entry which is preliminary data.</text>
</comment>
<protein>
    <submittedName>
        <fullName evidence="1">Uncharacterized protein</fullName>
    </submittedName>
</protein>
<dbReference type="EMBL" id="JAGGJV010000006">
    <property type="protein sequence ID" value="MBP1860161.1"/>
    <property type="molecule type" value="Genomic_DNA"/>
</dbReference>
<accession>A0ABS4EQD9</accession>
<name>A0ABS4EQD9_9HYPH</name>
<dbReference type="Proteomes" id="UP000823786">
    <property type="component" value="Unassembled WGS sequence"/>
</dbReference>
<organism evidence="1 2">
    <name type="scientific">Rhizobium herbae</name>
    <dbReference type="NCBI Taxonomy" id="508661"/>
    <lineage>
        <taxon>Bacteria</taxon>
        <taxon>Pseudomonadati</taxon>
        <taxon>Pseudomonadota</taxon>
        <taxon>Alphaproteobacteria</taxon>
        <taxon>Hyphomicrobiales</taxon>
        <taxon>Rhizobiaceae</taxon>
        <taxon>Rhizobium/Agrobacterium group</taxon>
        <taxon>Rhizobium</taxon>
    </lineage>
</organism>
<proteinExistence type="predicted"/>